<evidence type="ECO:0000313" key="2">
    <source>
        <dbReference type="Proteomes" id="UP000185984"/>
    </source>
</evidence>
<dbReference type="RefSeq" id="WP_073548195.1">
    <property type="nucleotide sequence ID" value="NZ_CAWMVK010000023.1"/>
</dbReference>
<comment type="caution">
    <text evidence="1">The sequence shown here is derived from an EMBL/GenBank/DDBJ whole genome shotgun (WGS) entry which is preliminary data.</text>
</comment>
<proteinExistence type="predicted"/>
<dbReference type="Proteomes" id="UP000185984">
    <property type="component" value="Unassembled WGS sequence"/>
</dbReference>
<dbReference type="OrthoDB" id="573945at2"/>
<dbReference type="AlphaFoldDB" id="A0A1U7HXM0"/>
<name>A0A1U7HXM0_9CHRO</name>
<sequence length="82" mass="9251">MSLQSSNQICRLTPAIEGAITASWNPVCHITYTRDTWVKLLQSPGEYAFAEAKLLCQESSDTWLAWVPDHGEVLLDQSDFYC</sequence>
<organism evidence="1 2">
    <name type="scientific">Chroogloeocystis siderophila 5.2 s.c.1</name>
    <dbReference type="NCBI Taxonomy" id="247279"/>
    <lineage>
        <taxon>Bacteria</taxon>
        <taxon>Bacillati</taxon>
        <taxon>Cyanobacteriota</taxon>
        <taxon>Cyanophyceae</taxon>
        <taxon>Oscillatoriophycideae</taxon>
        <taxon>Chroococcales</taxon>
        <taxon>Chroococcaceae</taxon>
        <taxon>Chroogloeocystis</taxon>
    </lineage>
</organism>
<dbReference type="EMBL" id="MRCC01000003">
    <property type="protein sequence ID" value="OKH28394.1"/>
    <property type="molecule type" value="Genomic_DNA"/>
</dbReference>
<keyword evidence="2" id="KW-1185">Reference proteome</keyword>
<dbReference type="STRING" id="247279.NIES1031_03910"/>
<protein>
    <submittedName>
        <fullName evidence="1">Uncharacterized protein</fullName>
    </submittedName>
</protein>
<evidence type="ECO:0000313" key="1">
    <source>
        <dbReference type="EMBL" id="OKH28394.1"/>
    </source>
</evidence>
<reference evidence="1 2" key="1">
    <citation type="submission" date="2016-11" db="EMBL/GenBank/DDBJ databases">
        <title>Draft Genome Sequences of Nine Cyanobacterial Strains from Diverse Habitats.</title>
        <authorList>
            <person name="Zhu T."/>
            <person name="Hou S."/>
            <person name="Lu X."/>
            <person name="Hess W.R."/>
        </authorList>
    </citation>
    <scope>NUCLEOTIDE SEQUENCE [LARGE SCALE GENOMIC DNA]</scope>
    <source>
        <strain evidence="1 2">5.2 s.c.1</strain>
    </source>
</reference>
<accession>A0A1U7HXM0</accession>
<gene>
    <name evidence="1" type="ORF">NIES1031_03910</name>
</gene>